<comment type="catalytic activity">
    <reaction evidence="11 12">
        <text>GTP + AH2 + S-adenosyl-L-methionine = (8S)-3',8-cyclo-7,8-dihydroguanosine 5'-triphosphate + 5'-deoxyadenosine + L-methionine + A + H(+)</text>
        <dbReference type="Rhea" id="RHEA:49576"/>
        <dbReference type="ChEBI" id="CHEBI:13193"/>
        <dbReference type="ChEBI" id="CHEBI:15378"/>
        <dbReference type="ChEBI" id="CHEBI:17319"/>
        <dbReference type="ChEBI" id="CHEBI:17499"/>
        <dbReference type="ChEBI" id="CHEBI:37565"/>
        <dbReference type="ChEBI" id="CHEBI:57844"/>
        <dbReference type="ChEBI" id="CHEBI:59789"/>
        <dbReference type="ChEBI" id="CHEBI:131766"/>
        <dbReference type="EC" id="4.1.99.22"/>
    </reaction>
</comment>
<evidence type="ECO:0000313" key="15">
    <source>
        <dbReference type="Proteomes" id="UP000239047"/>
    </source>
</evidence>
<keyword evidence="5 12" id="KW-0547">Nucleotide-binding</keyword>
<keyword evidence="2 12" id="KW-0004">4Fe-4S</keyword>
<dbReference type="CDD" id="cd01335">
    <property type="entry name" value="Radical_SAM"/>
    <property type="match status" value="1"/>
</dbReference>
<feature type="binding site" evidence="12">
    <location>
        <position position="162"/>
    </location>
    <ligand>
        <name>GTP</name>
        <dbReference type="ChEBI" id="CHEBI:37565"/>
    </ligand>
</feature>
<dbReference type="OrthoDB" id="9763993at2"/>
<keyword evidence="10 12" id="KW-0456">Lyase</keyword>
<keyword evidence="9 12" id="KW-0501">Molybdenum cofactor biosynthesis</keyword>
<evidence type="ECO:0000259" key="13">
    <source>
        <dbReference type="PROSITE" id="PS51918"/>
    </source>
</evidence>
<evidence type="ECO:0000256" key="1">
    <source>
        <dbReference type="ARBA" id="ARBA00012167"/>
    </source>
</evidence>
<feature type="binding site" evidence="12">
    <location>
        <position position="74"/>
    </location>
    <ligand>
        <name>S-adenosyl-L-methionine</name>
        <dbReference type="ChEBI" id="CHEBI:59789"/>
    </ligand>
</feature>
<dbReference type="RefSeq" id="WP_104057459.1">
    <property type="nucleotide sequence ID" value="NZ_PREZ01000003.1"/>
</dbReference>
<dbReference type="PROSITE" id="PS01305">
    <property type="entry name" value="MOAA_NIFB_PQQE"/>
    <property type="match status" value="1"/>
</dbReference>
<dbReference type="GO" id="GO:0051539">
    <property type="term" value="F:4 iron, 4 sulfur cluster binding"/>
    <property type="evidence" value="ECO:0007669"/>
    <property type="project" value="UniProtKB-UniRule"/>
</dbReference>
<dbReference type="GO" id="GO:0046872">
    <property type="term" value="F:metal ion binding"/>
    <property type="evidence" value="ECO:0007669"/>
    <property type="project" value="UniProtKB-KW"/>
</dbReference>
<dbReference type="GO" id="GO:0061798">
    <property type="term" value="F:GTP 3',8'-cyclase activity"/>
    <property type="evidence" value="ECO:0007669"/>
    <property type="project" value="UniProtKB-UniRule"/>
</dbReference>
<dbReference type="SUPFAM" id="SSF102114">
    <property type="entry name" value="Radical SAM enzymes"/>
    <property type="match status" value="1"/>
</dbReference>
<feature type="binding site" evidence="12">
    <location>
        <position position="263"/>
    </location>
    <ligand>
        <name>[4Fe-4S] cluster</name>
        <dbReference type="ChEBI" id="CHEBI:49883"/>
        <label>2</label>
        <note>4Fe-4S-substrate</note>
    </ligand>
</feature>
<proteinExistence type="inferred from homology"/>
<dbReference type="EC" id="4.1.99.22" evidence="1 12"/>
<evidence type="ECO:0000256" key="12">
    <source>
        <dbReference type="HAMAP-Rule" id="MF_01225"/>
    </source>
</evidence>
<dbReference type="Pfam" id="PF06463">
    <property type="entry name" value="Mob_synth_C"/>
    <property type="match status" value="1"/>
</dbReference>
<keyword evidence="3 12" id="KW-0949">S-adenosyl-L-methionine</keyword>
<evidence type="ECO:0000256" key="11">
    <source>
        <dbReference type="ARBA" id="ARBA00048697"/>
    </source>
</evidence>
<dbReference type="InterPro" id="IPR006638">
    <property type="entry name" value="Elp3/MiaA/NifB-like_rSAM"/>
</dbReference>
<comment type="subunit">
    <text evidence="12">Monomer and homodimer.</text>
</comment>
<dbReference type="PANTHER" id="PTHR22960:SF0">
    <property type="entry name" value="MOLYBDENUM COFACTOR BIOSYNTHESIS PROTEIN 1"/>
    <property type="match status" value="1"/>
</dbReference>
<feature type="binding site" evidence="12">
    <location>
        <position position="277"/>
    </location>
    <ligand>
        <name>[4Fe-4S] cluster</name>
        <dbReference type="ChEBI" id="CHEBI:49883"/>
        <label>2</label>
        <note>4Fe-4S-substrate</note>
    </ligand>
</feature>
<dbReference type="GO" id="GO:0061799">
    <property type="term" value="F:cyclic pyranopterin monophosphate synthase activity"/>
    <property type="evidence" value="ECO:0007669"/>
    <property type="project" value="TreeGrafter"/>
</dbReference>
<keyword evidence="7 12" id="KW-0411">Iron-sulfur</keyword>
<dbReference type="PANTHER" id="PTHR22960">
    <property type="entry name" value="MOLYBDOPTERIN COFACTOR SYNTHESIS PROTEIN A"/>
    <property type="match status" value="1"/>
</dbReference>
<feature type="binding site" evidence="12">
    <location>
        <position position="101"/>
    </location>
    <ligand>
        <name>GTP</name>
        <dbReference type="ChEBI" id="CHEBI:37565"/>
    </ligand>
</feature>
<evidence type="ECO:0000313" key="14">
    <source>
        <dbReference type="EMBL" id="PPA70709.1"/>
    </source>
</evidence>
<dbReference type="SMART" id="SM00729">
    <property type="entry name" value="Elp3"/>
    <property type="match status" value="1"/>
</dbReference>
<dbReference type="PROSITE" id="PS51918">
    <property type="entry name" value="RADICAL_SAM"/>
    <property type="match status" value="1"/>
</dbReference>
<dbReference type="AlphaFoldDB" id="A0A2S5GCI8"/>
<organism evidence="14 15">
    <name type="scientific">Jeotgalibacillus proteolyticus</name>
    <dbReference type="NCBI Taxonomy" id="2082395"/>
    <lineage>
        <taxon>Bacteria</taxon>
        <taxon>Bacillati</taxon>
        <taxon>Bacillota</taxon>
        <taxon>Bacilli</taxon>
        <taxon>Bacillales</taxon>
        <taxon>Caryophanaceae</taxon>
        <taxon>Jeotgalibacillus</taxon>
    </lineage>
</organism>
<evidence type="ECO:0000256" key="10">
    <source>
        <dbReference type="ARBA" id="ARBA00023239"/>
    </source>
</evidence>
<dbReference type="GO" id="GO:0005525">
    <property type="term" value="F:GTP binding"/>
    <property type="evidence" value="ECO:0007669"/>
    <property type="project" value="UniProtKB-UniRule"/>
</dbReference>
<sequence>MDPVKDYYSRPLKDIRISVTDQCNFRCAYCMPAEIFGPDFAFLPKEEYLTFDEIYELVREMGKLGVEKVRLTGGEPLLRKDLHELIEKLYTIDSIKDIALTTNAMMLPKYAEKLKKAGLQRVNVSMDAIEEDVFKKMNGRNVSTKPVLKGIQAAIDAGLEVKINMVVQKGVNDDQIIPMAAYFKERGITLRFIEFMDVGSTNGWKLSSVVTKKEIVDQLNTHFSLHPVEEAYYGEVASRYQYEGTNSEVGVISSVSDSFCSTCTRARISADGKFYTCLFATEGFDLKTFLRNASSLEEVNAKIEQLWLKRKDRYSDERTEETAKNRKKIEMSYIGG</sequence>
<dbReference type="InterPro" id="IPR058240">
    <property type="entry name" value="rSAM_sf"/>
</dbReference>
<dbReference type="HAMAP" id="MF_01225_B">
    <property type="entry name" value="MoaA_B"/>
    <property type="match status" value="1"/>
</dbReference>
<keyword evidence="6 12" id="KW-0408">Iron</keyword>
<feature type="binding site" evidence="12">
    <location>
        <position position="70"/>
    </location>
    <ligand>
        <name>GTP</name>
        <dbReference type="ChEBI" id="CHEBI:37565"/>
    </ligand>
</feature>
<dbReference type="InterPro" id="IPR013785">
    <property type="entry name" value="Aldolase_TIM"/>
</dbReference>
<comment type="similarity">
    <text evidence="12">Belongs to the radical SAM superfamily. MoaA family.</text>
</comment>
<evidence type="ECO:0000256" key="9">
    <source>
        <dbReference type="ARBA" id="ARBA00023150"/>
    </source>
</evidence>
<name>A0A2S5GCI8_9BACL</name>
<feature type="binding site" evidence="12">
    <location>
        <position position="23"/>
    </location>
    <ligand>
        <name>[4Fe-4S] cluster</name>
        <dbReference type="ChEBI" id="CHEBI:49883"/>
        <label>1</label>
        <note>4Fe-4S-S-AdoMet</note>
    </ligand>
</feature>
<feature type="binding site" evidence="12">
    <location>
        <begin position="265"/>
        <end position="267"/>
    </location>
    <ligand>
        <name>GTP</name>
        <dbReference type="ChEBI" id="CHEBI:37565"/>
    </ligand>
</feature>
<feature type="binding site" evidence="12">
    <location>
        <position position="260"/>
    </location>
    <ligand>
        <name>[4Fe-4S] cluster</name>
        <dbReference type="ChEBI" id="CHEBI:49883"/>
        <label>2</label>
        <note>4Fe-4S-substrate</note>
    </ligand>
</feature>
<dbReference type="InterPro" id="IPR040064">
    <property type="entry name" value="MoaA-like"/>
</dbReference>
<dbReference type="SFLD" id="SFLDG01386">
    <property type="entry name" value="main_SPASM_domain-containing"/>
    <property type="match status" value="1"/>
</dbReference>
<dbReference type="EMBL" id="PREZ01000003">
    <property type="protein sequence ID" value="PPA70709.1"/>
    <property type="molecule type" value="Genomic_DNA"/>
</dbReference>
<feature type="binding site" evidence="12">
    <location>
        <position position="29"/>
    </location>
    <ligand>
        <name>S-adenosyl-L-methionine</name>
        <dbReference type="ChEBI" id="CHEBI:59789"/>
    </ligand>
</feature>
<dbReference type="SFLD" id="SFLDG01383">
    <property type="entry name" value="cyclic_pyranopterin_phosphate"/>
    <property type="match status" value="1"/>
</dbReference>
<comment type="cofactor">
    <cofactor evidence="12">
        <name>[4Fe-4S] cluster</name>
        <dbReference type="ChEBI" id="CHEBI:49883"/>
    </cofactor>
    <text evidence="12">Binds 2 [4Fe-4S] clusters. Binds 1 [4Fe-4S] cluster coordinated with 3 cysteines and an exchangeable S-adenosyl-L-methionine and 1 [4Fe-4S] cluster coordinated with 3 cysteines and the GTP-derived substrate.</text>
</comment>
<comment type="caution">
    <text evidence="14">The sequence shown here is derived from an EMBL/GenBank/DDBJ whole genome shotgun (WGS) entry which is preliminary data.</text>
</comment>
<evidence type="ECO:0000256" key="6">
    <source>
        <dbReference type="ARBA" id="ARBA00023004"/>
    </source>
</evidence>
<dbReference type="Pfam" id="PF04055">
    <property type="entry name" value="Radical_SAM"/>
    <property type="match status" value="1"/>
</dbReference>
<evidence type="ECO:0000256" key="7">
    <source>
        <dbReference type="ARBA" id="ARBA00023014"/>
    </source>
</evidence>
<dbReference type="SFLD" id="SFLDS00029">
    <property type="entry name" value="Radical_SAM"/>
    <property type="match status" value="1"/>
</dbReference>
<feature type="binding site" evidence="12">
    <location>
        <position position="196"/>
    </location>
    <ligand>
        <name>S-adenosyl-L-methionine</name>
        <dbReference type="ChEBI" id="CHEBI:59789"/>
    </ligand>
</feature>
<comment type="function">
    <text evidence="12">Catalyzes the cyclization of GTP to (8S)-3',8-cyclo-7,8-dihydroguanosine 5'-triphosphate.</text>
</comment>
<comment type="pathway">
    <text evidence="12">Cofactor biosynthesis; molybdopterin biosynthesis.</text>
</comment>
<gene>
    <name evidence="12 14" type="primary">moaA</name>
    <name evidence="14" type="ORF">C4B60_07895</name>
</gene>
<protein>
    <recommendedName>
        <fullName evidence="1 12">GTP 3',8-cyclase</fullName>
        <ecNumber evidence="1 12">4.1.99.22</ecNumber>
    </recommendedName>
    <alternativeName>
        <fullName evidence="12">Molybdenum cofactor biosynthesis protein A</fullName>
    </alternativeName>
</protein>
<accession>A0A2S5GCI8</accession>
<dbReference type="InterPro" id="IPR050105">
    <property type="entry name" value="MoCo_biosynth_MoaA/MoaC"/>
</dbReference>
<dbReference type="InterPro" id="IPR010505">
    <property type="entry name" value="MoaA_twitch"/>
</dbReference>
<evidence type="ECO:0000256" key="5">
    <source>
        <dbReference type="ARBA" id="ARBA00022741"/>
    </source>
</evidence>
<feature type="binding site" evidence="12">
    <location>
        <position position="125"/>
    </location>
    <ligand>
        <name>S-adenosyl-L-methionine</name>
        <dbReference type="ChEBI" id="CHEBI:59789"/>
    </ligand>
</feature>
<dbReference type="Gene3D" id="3.20.20.70">
    <property type="entry name" value="Aldolase class I"/>
    <property type="match status" value="1"/>
</dbReference>
<dbReference type="SFLD" id="SFLDG01067">
    <property type="entry name" value="SPASM/twitch_domain_containing"/>
    <property type="match status" value="1"/>
</dbReference>
<dbReference type="InterPro" id="IPR013483">
    <property type="entry name" value="MoaA"/>
</dbReference>
<dbReference type="UniPathway" id="UPA00344"/>
<evidence type="ECO:0000256" key="2">
    <source>
        <dbReference type="ARBA" id="ARBA00022485"/>
    </source>
</evidence>
<feature type="binding site" evidence="12">
    <location>
        <position position="16"/>
    </location>
    <ligand>
        <name>GTP</name>
        <dbReference type="ChEBI" id="CHEBI:37565"/>
    </ligand>
</feature>
<dbReference type="NCBIfam" id="TIGR02666">
    <property type="entry name" value="moaA"/>
    <property type="match status" value="1"/>
</dbReference>
<dbReference type="CDD" id="cd21117">
    <property type="entry name" value="Twitch_MoaA"/>
    <property type="match status" value="1"/>
</dbReference>
<reference evidence="14 15" key="1">
    <citation type="submission" date="2018-02" db="EMBL/GenBank/DDBJ databases">
        <title>Jeotgalibacillus proteolyticum sp. nov. a protease producing bacterium isolated from ocean sediments of Laizhou Bay.</title>
        <authorList>
            <person name="Li Y."/>
        </authorList>
    </citation>
    <scope>NUCLEOTIDE SEQUENCE [LARGE SCALE GENOMIC DNA]</scope>
    <source>
        <strain evidence="14 15">22-7</strain>
    </source>
</reference>
<dbReference type="InterPro" id="IPR000385">
    <property type="entry name" value="MoaA_NifB_PqqE_Fe-S-bd_CS"/>
</dbReference>
<dbReference type="GO" id="GO:0006777">
    <property type="term" value="P:Mo-molybdopterin cofactor biosynthetic process"/>
    <property type="evidence" value="ECO:0007669"/>
    <property type="project" value="UniProtKB-UniRule"/>
</dbReference>
<feature type="binding site" evidence="12">
    <location>
        <position position="30"/>
    </location>
    <ligand>
        <name>[4Fe-4S] cluster</name>
        <dbReference type="ChEBI" id="CHEBI:49883"/>
        <label>1</label>
        <note>4Fe-4S-S-AdoMet</note>
    </ligand>
</feature>
<evidence type="ECO:0000256" key="3">
    <source>
        <dbReference type="ARBA" id="ARBA00022691"/>
    </source>
</evidence>
<evidence type="ECO:0000256" key="4">
    <source>
        <dbReference type="ARBA" id="ARBA00022723"/>
    </source>
</evidence>
<dbReference type="NCBIfam" id="NF001199">
    <property type="entry name" value="PRK00164.2-1"/>
    <property type="match status" value="1"/>
</dbReference>
<dbReference type="Proteomes" id="UP000239047">
    <property type="component" value="Unassembled WGS sequence"/>
</dbReference>
<dbReference type="InterPro" id="IPR007197">
    <property type="entry name" value="rSAM"/>
</dbReference>
<keyword evidence="4 12" id="KW-0479">Metal-binding</keyword>
<feature type="domain" description="Radical SAM core" evidence="13">
    <location>
        <begin position="7"/>
        <end position="229"/>
    </location>
</feature>
<feature type="binding site" evidence="12">
    <location>
        <position position="27"/>
    </location>
    <ligand>
        <name>[4Fe-4S] cluster</name>
        <dbReference type="ChEBI" id="CHEBI:49883"/>
        <label>1</label>
        <note>4Fe-4S-S-AdoMet</note>
    </ligand>
</feature>
<keyword evidence="8 12" id="KW-0342">GTP-binding</keyword>
<keyword evidence="15" id="KW-1185">Reference proteome</keyword>
<evidence type="ECO:0000256" key="8">
    <source>
        <dbReference type="ARBA" id="ARBA00023134"/>
    </source>
</evidence>
<dbReference type="GO" id="GO:1904047">
    <property type="term" value="F:S-adenosyl-L-methionine binding"/>
    <property type="evidence" value="ECO:0007669"/>
    <property type="project" value="UniProtKB-UniRule"/>
</dbReference>